<comment type="caution">
    <text evidence="1">The sequence shown here is derived from an EMBL/GenBank/DDBJ whole genome shotgun (WGS) entry which is preliminary data.</text>
</comment>
<dbReference type="AlphaFoldDB" id="A0A8J2SY50"/>
<reference evidence="1" key="1">
    <citation type="submission" date="2021-11" db="EMBL/GenBank/DDBJ databases">
        <authorList>
            <consortium name="Genoscope - CEA"/>
            <person name="William W."/>
        </authorList>
    </citation>
    <scope>NUCLEOTIDE SEQUENCE</scope>
</reference>
<dbReference type="OrthoDB" id="5946204at2759"/>
<sequence length="391" mass="42653">MVATRTRPWGAAAPVPPASVRRAIQSDDVLLCVVSQLDVREGCIRSVASVNKAWRNAWRRRCSGRCRLLRAGIGEFQYAKQVSALPGGGAIVPDYGHFRLEAYSPDGDSQGIYCENFETPGAIALLGDGTAWMLARDRARVCRVRWQDEIGAEPAQFRWPHLNQGGDFGDPYRRTLQHVDFGALFASEELSGYLHPYDLAVSGDRLLVLCSGFTCARICVFDSQTGAFLYHIGRGRSAGEADALSNPKALTAHQDLCFVADTYNHVIKIFNFRQRVLVRTIGSAAASDLPCEFDEPAGVAFRDGRLYVSEWDGQRIQILRFANGIHGAVECLQIIPSPNGLELAGLCLSGDRLWCMGGNGGSVRWVPSLVAGVNGTVWTSNSCIHLFTACA</sequence>
<evidence type="ECO:0000313" key="2">
    <source>
        <dbReference type="Proteomes" id="UP000789595"/>
    </source>
</evidence>
<accession>A0A8J2SY50</accession>
<dbReference type="InterPro" id="IPR050952">
    <property type="entry name" value="TRIM-NHL_E3_ligases"/>
</dbReference>
<evidence type="ECO:0008006" key="3">
    <source>
        <dbReference type="Google" id="ProtNLM"/>
    </source>
</evidence>
<protein>
    <recommendedName>
        <fullName evidence="3">SMP-30/Gluconolactonase/LRE-like region domain-containing protein</fullName>
    </recommendedName>
</protein>
<dbReference type="Gene3D" id="2.120.10.30">
    <property type="entry name" value="TolB, C-terminal domain"/>
    <property type="match status" value="1"/>
</dbReference>
<organism evidence="1 2">
    <name type="scientific">Pelagomonas calceolata</name>
    <dbReference type="NCBI Taxonomy" id="35677"/>
    <lineage>
        <taxon>Eukaryota</taxon>
        <taxon>Sar</taxon>
        <taxon>Stramenopiles</taxon>
        <taxon>Ochrophyta</taxon>
        <taxon>Pelagophyceae</taxon>
        <taxon>Pelagomonadales</taxon>
        <taxon>Pelagomonadaceae</taxon>
        <taxon>Pelagomonas</taxon>
    </lineage>
</organism>
<proteinExistence type="predicted"/>
<dbReference type="EMBL" id="CAKKNE010000004">
    <property type="protein sequence ID" value="CAH0375154.1"/>
    <property type="molecule type" value="Genomic_DNA"/>
</dbReference>
<dbReference type="PANTHER" id="PTHR24104">
    <property type="entry name" value="E3 UBIQUITIN-PROTEIN LIGASE NHLRC1-RELATED"/>
    <property type="match status" value="1"/>
</dbReference>
<name>A0A8J2SY50_9STRA</name>
<evidence type="ECO:0000313" key="1">
    <source>
        <dbReference type="EMBL" id="CAH0375154.1"/>
    </source>
</evidence>
<dbReference type="SUPFAM" id="SSF101898">
    <property type="entry name" value="NHL repeat"/>
    <property type="match status" value="1"/>
</dbReference>
<dbReference type="GO" id="GO:0008270">
    <property type="term" value="F:zinc ion binding"/>
    <property type="evidence" value="ECO:0007669"/>
    <property type="project" value="UniProtKB-KW"/>
</dbReference>
<dbReference type="Proteomes" id="UP000789595">
    <property type="component" value="Unassembled WGS sequence"/>
</dbReference>
<dbReference type="InterPro" id="IPR011042">
    <property type="entry name" value="6-blade_b-propeller_TolB-like"/>
</dbReference>
<dbReference type="PANTHER" id="PTHR24104:SF25">
    <property type="entry name" value="PROTEIN LIN-41"/>
    <property type="match status" value="1"/>
</dbReference>
<keyword evidence="2" id="KW-1185">Reference proteome</keyword>
<gene>
    <name evidence="1" type="ORF">PECAL_4P24770</name>
</gene>